<evidence type="ECO:0000313" key="5">
    <source>
        <dbReference type="Proteomes" id="UP000680304"/>
    </source>
</evidence>
<dbReference type="RefSeq" id="WP_213530424.1">
    <property type="nucleotide sequence ID" value="NZ_BOVJ01000157.1"/>
</dbReference>
<gene>
    <name evidence="4" type="ORF">PACILC2_44450</name>
</gene>
<dbReference type="PIRSF" id="PIRSF003230">
    <property type="entry name" value="YbgC"/>
    <property type="match status" value="1"/>
</dbReference>
<dbReference type="InterPro" id="IPR029069">
    <property type="entry name" value="HotDog_dom_sf"/>
</dbReference>
<dbReference type="Proteomes" id="UP000680304">
    <property type="component" value="Unassembled WGS sequence"/>
</dbReference>
<dbReference type="InterPro" id="IPR006684">
    <property type="entry name" value="YbgC/YbaW"/>
</dbReference>
<keyword evidence="5" id="KW-1185">Reference proteome</keyword>
<dbReference type="EMBL" id="BOVJ01000157">
    <property type="protein sequence ID" value="GIQ65877.1"/>
    <property type="molecule type" value="Genomic_DNA"/>
</dbReference>
<accession>A0ABQ4NCC5</accession>
<dbReference type="SUPFAM" id="SSF54637">
    <property type="entry name" value="Thioesterase/thiol ester dehydrase-isomerase"/>
    <property type="match status" value="1"/>
</dbReference>
<keyword evidence="2 4" id="KW-0378">Hydrolase</keyword>
<dbReference type="CDD" id="cd00586">
    <property type="entry name" value="4HBT"/>
    <property type="match status" value="1"/>
</dbReference>
<comment type="similarity">
    <text evidence="1">Belongs to the 4-hydroxybenzoyl-CoA thioesterase family.</text>
</comment>
<dbReference type="InterPro" id="IPR050563">
    <property type="entry name" value="4-hydroxybenzoyl-CoA_TE"/>
</dbReference>
<dbReference type="NCBIfam" id="TIGR00051">
    <property type="entry name" value="YbgC/FadM family acyl-CoA thioesterase"/>
    <property type="match status" value="1"/>
</dbReference>
<evidence type="ECO:0000259" key="3">
    <source>
        <dbReference type="Pfam" id="PF03061"/>
    </source>
</evidence>
<comment type="caution">
    <text evidence="4">The sequence shown here is derived from an EMBL/GenBank/DDBJ whole genome shotgun (WGS) entry which is preliminary data.</text>
</comment>
<evidence type="ECO:0000256" key="2">
    <source>
        <dbReference type="ARBA" id="ARBA00022801"/>
    </source>
</evidence>
<dbReference type="GO" id="GO:0016787">
    <property type="term" value="F:hydrolase activity"/>
    <property type="evidence" value="ECO:0007669"/>
    <property type="project" value="UniProtKB-KW"/>
</dbReference>
<proteinExistence type="inferred from homology"/>
<dbReference type="Gene3D" id="3.10.129.10">
    <property type="entry name" value="Hotdog Thioesterase"/>
    <property type="match status" value="1"/>
</dbReference>
<evidence type="ECO:0000256" key="1">
    <source>
        <dbReference type="ARBA" id="ARBA00005953"/>
    </source>
</evidence>
<dbReference type="InterPro" id="IPR008272">
    <property type="entry name" value="HB-CoA_thioesterase_AS"/>
</dbReference>
<dbReference type="Pfam" id="PF03061">
    <property type="entry name" value="4HBT"/>
    <property type="match status" value="1"/>
</dbReference>
<dbReference type="PROSITE" id="PS01328">
    <property type="entry name" value="4HBCOA_THIOESTERASE"/>
    <property type="match status" value="1"/>
</dbReference>
<organism evidence="4 5">
    <name type="scientific">Paenibacillus cisolokensis</name>
    <dbReference type="NCBI Taxonomy" id="1658519"/>
    <lineage>
        <taxon>Bacteria</taxon>
        <taxon>Bacillati</taxon>
        <taxon>Bacillota</taxon>
        <taxon>Bacilli</taxon>
        <taxon>Bacillales</taxon>
        <taxon>Paenibacillaceae</taxon>
        <taxon>Paenibacillus</taxon>
    </lineage>
</organism>
<sequence length="167" mass="19104">MSTPSLFNWHLHSIRVRYQETDRMGVVFHANYATWFEIGRTELIRAAGLTYAAIEERGLLLPVVELRCRYIQPARYDDTVVICTRVAESSSVRIAFDSQVRRIAEPEAMRLPSFVASDADLPGELLAEGGTRHVWVNSQWRPVRPDKLLPDLSRLLAPERANREEEA</sequence>
<reference evidence="4 5" key="1">
    <citation type="submission" date="2021-04" db="EMBL/GenBank/DDBJ databases">
        <title>Draft genome sequence of Paenibacillus cisolokensis, LC2-13A.</title>
        <authorList>
            <person name="Uke A."/>
            <person name="Chhe C."/>
            <person name="Baramee S."/>
            <person name="Kosugi A."/>
        </authorList>
    </citation>
    <scope>NUCLEOTIDE SEQUENCE [LARGE SCALE GENOMIC DNA]</scope>
    <source>
        <strain evidence="4 5">LC2-13A</strain>
    </source>
</reference>
<evidence type="ECO:0000313" key="4">
    <source>
        <dbReference type="EMBL" id="GIQ65877.1"/>
    </source>
</evidence>
<feature type="domain" description="Thioesterase" evidence="3">
    <location>
        <begin position="24"/>
        <end position="101"/>
    </location>
</feature>
<dbReference type="PANTHER" id="PTHR31793">
    <property type="entry name" value="4-HYDROXYBENZOYL-COA THIOESTERASE FAMILY MEMBER"/>
    <property type="match status" value="1"/>
</dbReference>
<name>A0ABQ4NCC5_9BACL</name>
<protein>
    <submittedName>
        <fullName evidence="4">Acyl-CoA thioester hydrolase</fullName>
    </submittedName>
</protein>
<dbReference type="PANTHER" id="PTHR31793:SF27">
    <property type="entry name" value="NOVEL THIOESTERASE SUPERFAMILY DOMAIN AND SAPOSIN A-TYPE DOMAIN CONTAINING PROTEIN (0610012H03RIK)"/>
    <property type="match status" value="1"/>
</dbReference>
<dbReference type="InterPro" id="IPR006683">
    <property type="entry name" value="Thioestr_dom"/>
</dbReference>